<dbReference type="Proteomes" id="UP000178428">
    <property type="component" value="Unassembled WGS sequence"/>
</dbReference>
<evidence type="ECO:0000313" key="2">
    <source>
        <dbReference type="EMBL" id="OGZ30773.1"/>
    </source>
</evidence>
<organism evidence="2 3">
    <name type="scientific">Candidatus Niyogibacteria bacterium RIFCSPLOWO2_02_FULL_45_13</name>
    <dbReference type="NCBI Taxonomy" id="1801725"/>
    <lineage>
        <taxon>Bacteria</taxon>
        <taxon>Candidatus Niyogiibacteriota</taxon>
    </lineage>
</organism>
<proteinExistence type="predicted"/>
<dbReference type="EMBL" id="MHMR01000015">
    <property type="protein sequence ID" value="OGZ30773.1"/>
    <property type="molecule type" value="Genomic_DNA"/>
</dbReference>
<name>A0A1G2EYD3_9BACT</name>
<evidence type="ECO:0000256" key="1">
    <source>
        <dbReference type="SAM" id="MobiDB-lite"/>
    </source>
</evidence>
<accession>A0A1G2EYD3</accession>
<protein>
    <submittedName>
        <fullName evidence="2">Uncharacterized protein</fullName>
    </submittedName>
</protein>
<dbReference type="STRING" id="1801725.A3J00_03975"/>
<evidence type="ECO:0000313" key="3">
    <source>
        <dbReference type="Proteomes" id="UP000178428"/>
    </source>
</evidence>
<feature type="region of interest" description="Disordered" evidence="1">
    <location>
        <begin position="1"/>
        <end position="20"/>
    </location>
</feature>
<reference evidence="2 3" key="1">
    <citation type="journal article" date="2016" name="Nat. Commun.">
        <title>Thousands of microbial genomes shed light on interconnected biogeochemical processes in an aquifer system.</title>
        <authorList>
            <person name="Anantharaman K."/>
            <person name="Brown C.T."/>
            <person name="Hug L.A."/>
            <person name="Sharon I."/>
            <person name="Castelle C.J."/>
            <person name="Probst A.J."/>
            <person name="Thomas B.C."/>
            <person name="Singh A."/>
            <person name="Wilkins M.J."/>
            <person name="Karaoz U."/>
            <person name="Brodie E.L."/>
            <person name="Williams K.H."/>
            <person name="Hubbard S.S."/>
            <person name="Banfield J.F."/>
        </authorList>
    </citation>
    <scope>NUCLEOTIDE SEQUENCE [LARGE SCALE GENOMIC DNA]</scope>
</reference>
<sequence>MEAEKRHTDSVIAMDNNPDRDSFSGRLPFCDCHRCRPEKWPSDIENQLDEYMEENGPGTVSVDE</sequence>
<dbReference type="AlphaFoldDB" id="A0A1G2EYD3"/>
<gene>
    <name evidence="2" type="ORF">A3J00_03975</name>
</gene>
<comment type="caution">
    <text evidence="2">The sequence shown here is derived from an EMBL/GenBank/DDBJ whole genome shotgun (WGS) entry which is preliminary data.</text>
</comment>